<dbReference type="STRING" id="180088.A0A1J8QFS6"/>
<dbReference type="Proteomes" id="UP000183567">
    <property type="component" value="Unassembled WGS sequence"/>
</dbReference>
<reference evidence="1 2" key="1">
    <citation type="submission" date="2016-03" db="EMBL/GenBank/DDBJ databases">
        <title>Comparative genomics of the ectomycorrhizal sister species Rhizopogon vinicolor and Rhizopogon vesiculosus (Basidiomycota: Boletales) reveals a divergence of the mating type B locus.</title>
        <authorList>
            <person name="Mujic A.B."/>
            <person name="Kuo A."/>
            <person name="Tritt A."/>
            <person name="Lipzen A."/>
            <person name="Chen C."/>
            <person name="Johnson J."/>
            <person name="Sharma A."/>
            <person name="Barry K."/>
            <person name="Grigoriev I.V."/>
            <person name="Spatafora J.W."/>
        </authorList>
    </citation>
    <scope>NUCLEOTIDE SEQUENCE [LARGE SCALE GENOMIC DNA]</scope>
    <source>
        <strain evidence="1 2">AM-OR11-056</strain>
    </source>
</reference>
<organism evidence="1 2">
    <name type="scientific">Rhizopogon vesiculosus</name>
    <dbReference type="NCBI Taxonomy" id="180088"/>
    <lineage>
        <taxon>Eukaryota</taxon>
        <taxon>Fungi</taxon>
        <taxon>Dikarya</taxon>
        <taxon>Basidiomycota</taxon>
        <taxon>Agaricomycotina</taxon>
        <taxon>Agaricomycetes</taxon>
        <taxon>Agaricomycetidae</taxon>
        <taxon>Boletales</taxon>
        <taxon>Suillineae</taxon>
        <taxon>Rhizopogonaceae</taxon>
        <taxon>Rhizopogon</taxon>
    </lineage>
</organism>
<dbReference type="AlphaFoldDB" id="A0A1J8QFS6"/>
<accession>A0A1J8QFS6</accession>
<keyword evidence="2" id="KW-1185">Reference proteome</keyword>
<evidence type="ECO:0000313" key="2">
    <source>
        <dbReference type="Proteomes" id="UP000183567"/>
    </source>
</evidence>
<protein>
    <submittedName>
        <fullName evidence="1">Uncharacterized protein</fullName>
    </submittedName>
</protein>
<comment type="caution">
    <text evidence="1">The sequence shown here is derived from an EMBL/GenBank/DDBJ whole genome shotgun (WGS) entry which is preliminary data.</text>
</comment>
<gene>
    <name evidence="1" type="ORF">AZE42_12986</name>
</gene>
<sequence length="82" mass="8920">MNGTYRADLSWATGIATLLAAFTVSKVLQFVSGLKAVDYLPGLRVPFQPFSLPGVVVPEMSWNPSMLYLLLEDNGILPNGIH</sequence>
<evidence type="ECO:0000313" key="1">
    <source>
        <dbReference type="EMBL" id="OJA12216.1"/>
    </source>
</evidence>
<dbReference type="EMBL" id="LVVM01004777">
    <property type="protein sequence ID" value="OJA12216.1"/>
    <property type="molecule type" value="Genomic_DNA"/>
</dbReference>
<name>A0A1J8QFS6_9AGAM</name>
<proteinExistence type="predicted"/>